<evidence type="ECO:0000256" key="2">
    <source>
        <dbReference type="ARBA" id="ARBA00022490"/>
    </source>
</evidence>
<dbReference type="SUPFAM" id="SSF55666">
    <property type="entry name" value="Ribonuclease PH domain 2-like"/>
    <property type="match status" value="2"/>
</dbReference>
<protein>
    <recommendedName>
        <fullName evidence="8">Polyribonucleotide nucleotidyltransferase</fullName>
        <ecNumber evidence="8">2.7.7.8</ecNumber>
    </recommendedName>
    <alternativeName>
        <fullName evidence="8">Polynucleotide phosphorylase</fullName>
        <shortName evidence="8">PNPase</shortName>
    </alternativeName>
</protein>
<dbReference type="AlphaFoldDB" id="A0A2N6KFE4"/>
<dbReference type="SMART" id="SM00322">
    <property type="entry name" value="KH"/>
    <property type="match status" value="1"/>
</dbReference>
<dbReference type="InterPro" id="IPR036345">
    <property type="entry name" value="ExoRNase_PH_dom2_sf"/>
</dbReference>
<dbReference type="PROSITE" id="PS50084">
    <property type="entry name" value="KH_TYPE_1"/>
    <property type="match status" value="1"/>
</dbReference>
<dbReference type="InterPro" id="IPR020568">
    <property type="entry name" value="Ribosomal_Su5_D2-typ_SF"/>
</dbReference>
<dbReference type="CDD" id="cd11364">
    <property type="entry name" value="RNase_PH_PNPase_2"/>
    <property type="match status" value="1"/>
</dbReference>
<feature type="binding site" evidence="8">
    <location>
        <position position="496"/>
    </location>
    <ligand>
        <name>Mg(2+)</name>
        <dbReference type="ChEBI" id="CHEBI:18420"/>
    </ligand>
</feature>
<dbReference type="CDD" id="cd04472">
    <property type="entry name" value="S1_PNPase"/>
    <property type="match status" value="1"/>
</dbReference>
<comment type="function">
    <text evidence="8">Involved in mRNA degradation. Catalyzes the phosphorolysis of single-stranded polyribonucleotides processively in the 3'- to 5'-direction.</text>
</comment>
<dbReference type="CDD" id="cd11363">
    <property type="entry name" value="RNase_PH_PNPase_1"/>
    <property type="match status" value="1"/>
</dbReference>
<dbReference type="FunFam" id="3.30.230.70:FF:000002">
    <property type="entry name" value="Polyribonucleotide nucleotidyltransferase"/>
    <property type="match status" value="1"/>
</dbReference>
<gene>
    <name evidence="8" type="primary">pnp</name>
    <name evidence="10" type="ORF">CEN50_13565</name>
</gene>
<dbReference type="PANTHER" id="PTHR11252:SF0">
    <property type="entry name" value="POLYRIBONUCLEOTIDE NUCLEOTIDYLTRANSFERASE 1, MITOCHONDRIAL"/>
    <property type="match status" value="1"/>
</dbReference>
<dbReference type="GO" id="GO:0005829">
    <property type="term" value="C:cytosol"/>
    <property type="evidence" value="ECO:0007669"/>
    <property type="project" value="UniProtKB-ARBA"/>
</dbReference>
<evidence type="ECO:0000256" key="5">
    <source>
        <dbReference type="ARBA" id="ARBA00022723"/>
    </source>
</evidence>
<dbReference type="SUPFAM" id="SSF54791">
    <property type="entry name" value="Eukaryotic type KH-domain (KH-domain type I)"/>
    <property type="match status" value="1"/>
</dbReference>
<evidence type="ECO:0000256" key="8">
    <source>
        <dbReference type="HAMAP-Rule" id="MF_01595"/>
    </source>
</evidence>
<dbReference type="InterPro" id="IPR012340">
    <property type="entry name" value="NA-bd_OB-fold"/>
</dbReference>
<dbReference type="GO" id="GO:0006396">
    <property type="term" value="P:RNA processing"/>
    <property type="evidence" value="ECO:0007669"/>
    <property type="project" value="InterPro"/>
</dbReference>
<dbReference type="SMART" id="SM00316">
    <property type="entry name" value="S1"/>
    <property type="match status" value="1"/>
</dbReference>
<evidence type="ECO:0000313" key="11">
    <source>
        <dbReference type="Proteomes" id="UP000235025"/>
    </source>
</evidence>
<dbReference type="Pfam" id="PF03725">
    <property type="entry name" value="RNase_PH_C"/>
    <property type="match status" value="1"/>
</dbReference>
<dbReference type="Pfam" id="PF01138">
    <property type="entry name" value="RNase_PH"/>
    <property type="match status" value="2"/>
</dbReference>
<dbReference type="SUPFAM" id="SSF50249">
    <property type="entry name" value="Nucleic acid-binding proteins"/>
    <property type="match status" value="1"/>
</dbReference>
<evidence type="ECO:0000313" key="10">
    <source>
        <dbReference type="EMBL" id="PLZ97834.1"/>
    </source>
</evidence>
<dbReference type="InterPro" id="IPR015847">
    <property type="entry name" value="ExoRNase_PH_dom2"/>
</dbReference>
<name>A0A2N6KFE4_9CYAN</name>
<comment type="cofactor">
    <cofactor evidence="8">
        <name>Mg(2+)</name>
        <dbReference type="ChEBI" id="CHEBI:18420"/>
    </cofactor>
</comment>
<dbReference type="HAMAP" id="MF_01595">
    <property type="entry name" value="PNPase"/>
    <property type="match status" value="1"/>
</dbReference>
<keyword evidence="5 8" id="KW-0479">Metal-binding</keyword>
<evidence type="ECO:0000256" key="3">
    <source>
        <dbReference type="ARBA" id="ARBA00022679"/>
    </source>
</evidence>
<comment type="similarity">
    <text evidence="1 8">Belongs to the polyribonucleotide nucleotidyltransferase family.</text>
</comment>
<dbReference type="PROSITE" id="PS50126">
    <property type="entry name" value="S1"/>
    <property type="match status" value="1"/>
</dbReference>
<sequence length="717" mass="77675">MGEFEKSISFDGRDIRLKVGLLAPQAGGSVLIQSGDTAVLVTATRSAAREGVDFLPLTVDYEERLYAAGRIPGGLLRREGRPPEKAILTSRLIDRPLRPLFPSWLRDDLQIVALTLSMDELVPPDVLAVTGASIATLMAKIPFNGPMAAVRVGLVGDDFIINPTYAEIEAGDLDLVVAGSPDGVIMVEAGANQLPERDIIEAIEFGYEAVQDLIRAQQDLIAELGLEIVHEAPPEADQSLSNFISDRATEEIKKILSQFDLDKTQRDNALDAVKESIAAAIAELPEEDPIRVAATGDAKALDNTFKDITKKLMRRQIIEDNVRVDGRKLDEVRPVSCAVGLLPKRVHGSGLFNRGLTQVLSACTLGTPGDVQFLNDDLQQDQQKRYMHHYNFPPFSVGETKPLRAPGRREIGHGALAERSILPVLPPKEQFPYVIRVVSEVLSSNGSTSMGSVCGSTLALMDAGVPITKPVSGAAMGLIKEGDEVRVLTDIQGIEDFLGDMDFKVAGTDSGITALQMDMKISGLSLEIISQAIHQARAARLHILEKMLETIDKPRTEMSPYAPRLLTLKIDQDMIGLVIGPGGKTIKGITEETGAKIDIEDDGTVTISAVDENKAKRAKGIIQGMTRKLNEGDVYVGRVTRIIPIGAFVEFLPGKEGMIHISQLADYRVGKVEDEVAVGDEVIVKVREIDNKGRINLTRLGIHPEQAAAAREQATSK</sequence>
<dbReference type="InterPro" id="IPR003029">
    <property type="entry name" value="S1_domain"/>
</dbReference>
<keyword evidence="2 8" id="KW-0963">Cytoplasm</keyword>
<dbReference type="PIRSF" id="PIRSF005499">
    <property type="entry name" value="PNPase"/>
    <property type="match status" value="1"/>
</dbReference>
<dbReference type="GeneID" id="35796304"/>
<dbReference type="Gene3D" id="3.30.1370.10">
    <property type="entry name" value="K Homology domain, type 1"/>
    <property type="match status" value="1"/>
</dbReference>
<comment type="catalytic activity">
    <reaction evidence="8">
        <text>RNA(n+1) + phosphate = RNA(n) + a ribonucleoside 5'-diphosphate</text>
        <dbReference type="Rhea" id="RHEA:22096"/>
        <dbReference type="Rhea" id="RHEA-COMP:14527"/>
        <dbReference type="Rhea" id="RHEA-COMP:17342"/>
        <dbReference type="ChEBI" id="CHEBI:43474"/>
        <dbReference type="ChEBI" id="CHEBI:57930"/>
        <dbReference type="ChEBI" id="CHEBI:140395"/>
        <dbReference type="EC" id="2.7.7.8"/>
    </reaction>
</comment>
<dbReference type="Pfam" id="PF00013">
    <property type="entry name" value="KH_1"/>
    <property type="match status" value="1"/>
</dbReference>
<keyword evidence="6 8" id="KW-0460">Magnesium</keyword>
<dbReference type="GO" id="GO:0003723">
    <property type="term" value="F:RNA binding"/>
    <property type="evidence" value="ECO:0007669"/>
    <property type="project" value="UniProtKB-UniRule"/>
</dbReference>
<dbReference type="Gene3D" id="2.40.50.140">
    <property type="entry name" value="Nucleic acid-binding proteins"/>
    <property type="match status" value="1"/>
</dbReference>
<dbReference type="CDD" id="cd02393">
    <property type="entry name" value="KH-I_PNPase"/>
    <property type="match status" value="1"/>
</dbReference>
<dbReference type="Pfam" id="PF03726">
    <property type="entry name" value="PNPase"/>
    <property type="match status" value="1"/>
</dbReference>
<dbReference type="InterPro" id="IPR001247">
    <property type="entry name" value="ExoRNase_PH_dom1"/>
</dbReference>
<evidence type="ECO:0000259" key="9">
    <source>
        <dbReference type="PROSITE" id="PS50126"/>
    </source>
</evidence>
<comment type="caution">
    <text evidence="10">The sequence shown here is derived from an EMBL/GenBank/DDBJ whole genome shotgun (WGS) entry which is preliminary data.</text>
</comment>
<dbReference type="Gene3D" id="3.30.230.70">
    <property type="entry name" value="GHMP Kinase, N-terminal domain"/>
    <property type="match status" value="2"/>
</dbReference>
<dbReference type="InterPro" id="IPR027408">
    <property type="entry name" value="PNPase/RNase_PH_dom_sf"/>
</dbReference>
<dbReference type="SUPFAM" id="SSF54211">
    <property type="entry name" value="Ribosomal protein S5 domain 2-like"/>
    <property type="match status" value="2"/>
</dbReference>
<dbReference type="EC" id="2.7.7.8" evidence="8"/>
<proteinExistence type="inferred from homology"/>
<dbReference type="InterPro" id="IPR004088">
    <property type="entry name" value="KH_dom_type_1"/>
</dbReference>
<dbReference type="NCBIfam" id="TIGR03591">
    <property type="entry name" value="polynuc_phos"/>
    <property type="match status" value="1"/>
</dbReference>
<dbReference type="Proteomes" id="UP000235025">
    <property type="component" value="Unassembled WGS sequence"/>
</dbReference>
<dbReference type="PANTHER" id="PTHR11252">
    <property type="entry name" value="POLYRIBONUCLEOTIDE NUCLEOTIDYLTRANSFERASE"/>
    <property type="match status" value="1"/>
</dbReference>
<dbReference type="Pfam" id="PF00575">
    <property type="entry name" value="S1"/>
    <property type="match status" value="1"/>
</dbReference>
<reference evidence="10 11" key="1">
    <citation type="submission" date="2017-07" db="EMBL/GenBank/DDBJ databases">
        <title>Genomes of Fischerella (Mastigocladus) sp. strains.</title>
        <authorList>
            <person name="Miller S.R."/>
        </authorList>
    </citation>
    <scope>NUCLEOTIDE SEQUENCE [LARGE SCALE GENOMIC DNA]</scope>
    <source>
        <strain evidence="10 11">CCMEE 5268</strain>
    </source>
</reference>
<evidence type="ECO:0000256" key="6">
    <source>
        <dbReference type="ARBA" id="ARBA00022842"/>
    </source>
</evidence>
<dbReference type="NCBIfam" id="NF008805">
    <property type="entry name" value="PRK11824.1"/>
    <property type="match status" value="1"/>
</dbReference>
<dbReference type="GO" id="GO:0000175">
    <property type="term" value="F:3'-5'-RNA exonuclease activity"/>
    <property type="evidence" value="ECO:0007669"/>
    <property type="project" value="TreeGrafter"/>
</dbReference>
<dbReference type="InterPro" id="IPR004087">
    <property type="entry name" value="KH_dom"/>
</dbReference>
<dbReference type="EMBL" id="NMQA01000157">
    <property type="protein sequence ID" value="PLZ97834.1"/>
    <property type="molecule type" value="Genomic_DNA"/>
</dbReference>
<keyword evidence="3 8" id="KW-0808">Transferase</keyword>
<feature type="binding site" evidence="8">
    <location>
        <position position="502"/>
    </location>
    <ligand>
        <name>Mg(2+)</name>
        <dbReference type="ChEBI" id="CHEBI:18420"/>
    </ligand>
</feature>
<dbReference type="InterPro" id="IPR015848">
    <property type="entry name" value="PNPase_PH_RNA-bd_bac/org-type"/>
</dbReference>
<evidence type="ECO:0000256" key="7">
    <source>
        <dbReference type="ARBA" id="ARBA00022884"/>
    </source>
</evidence>
<dbReference type="GO" id="GO:0006402">
    <property type="term" value="P:mRNA catabolic process"/>
    <property type="evidence" value="ECO:0007669"/>
    <property type="project" value="UniProtKB-UniRule"/>
</dbReference>
<accession>A0A2N6KFE4</accession>
<organism evidence="10 11">
    <name type="scientific">Fischerella thermalis CCMEE 5268</name>
    <dbReference type="NCBI Taxonomy" id="2019662"/>
    <lineage>
        <taxon>Bacteria</taxon>
        <taxon>Bacillati</taxon>
        <taxon>Cyanobacteriota</taxon>
        <taxon>Cyanophyceae</taxon>
        <taxon>Nostocales</taxon>
        <taxon>Hapalosiphonaceae</taxon>
        <taxon>Fischerella</taxon>
    </lineage>
</organism>
<keyword evidence="4 8" id="KW-0548">Nucleotidyltransferase</keyword>
<keyword evidence="7 8" id="KW-0694">RNA-binding</keyword>
<dbReference type="GO" id="GO:0000287">
    <property type="term" value="F:magnesium ion binding"/>
    <property type="evidence" value="ECO:0007669"/>
    <property type="project" value="UniProtKB-UniRule"/>
</dbReference>
<feature type="domain" description="S1 motif" evidence="9">
    <location>
        <begin position="632"/>
        <end position="700"/>
    </location>
</feature>
<dbReference type="FunFam" id="3.30.1370.10:FF:000001">
    <property type="entry name" value="Polyribonucleotide nucleotidyltransferase"/>
    <property type="match status" value="1"/>
</dbReference>
<evidence type="ECO:0000256" key="4">
    <source>
        <dbReference type="ARBA" id="ARBA00022695"/>
    </source>
</evidence>
<dbReference type="FunFam" id="3.30.230.70:FF:000001">
    <property type="entry name" value="Polyribonucleotide nucleotidyltransferase"/>
    <property type="match status" value="1"/>
</dbReference>
<dbReference type="InterPro" id="IPR036612">
    <property type="entry name" value="KH_dom_type_1_sf"/>
</dbReference>
<comment type="subcellular location">
    <subcellularLocation>
        <location evidence="8">Cytoplasm</location>
    </subcellularLocation>
</comment>
<dbReference type="InterPro" id="IPR012162">
    <property type="entry name" value="PNPase"/>
</dbReference>
<dbReference type="RefSeq" id="WP_009456840.1">
    <property type="nucleotide sequence ID" value="NZ_NMQA01000157.1"/>
</dbReference>
<evidence type="ECO:0000256" key="1">
    <source>
        <dbReference type="ARBA" id="ARBA00007404"/>
    </source>
</evidence>
<dbReference type="GO" id="GO:0004654">
    <property type="term" value="F:polyribonucleotide nucleotidyltransferase activity"/>
    <property type="evidence" value="ECO:0007669"/>
    <property type="project" value="UniProtKB-UniRule"/>
</dbReference>